<dbReference type="UniPathway" id="UPA00148">
    <property type="reaction ID" value="UER00238"/>
</dbReference>
<dbReference type="GO" id="GO:0008818">
    <property type="term" value="F:cobalamin 5'-phosphate synthase activity"/>
    <property type="evidence" value="ECO:0007669"/>
    <property type="project" value="UniProtKB-UniRule"/>
</dbReference>
<name>A0A679J018_VARPD</name>
<dbReference type="PANTHER" id="PTHR34148:SF1">
    <property type="entry name" value="ADENOSYLCOBINAMIDE-GDP RIBAZOLETRANSFERASE"/>
    <property type="match status" value="1"/>
</dbReference>
<dbReference type="PANTHER" id="PTHR34148">
    <property type="entry name" value="ADENOSYLCOBINAMIDE-GDP RIBAZOLETRANSFERASE"/>
    <property type="match status" value="1"/>
</dbReference>
<evidence type="ECO:0000256" key="8">
    <source>
        <dbReference type="ARBA" id="ARBA00022573"/>
    </source>
</evidence>
<evidence type="ECO:0000256" key="1">
    <source>
        <dbReference type="ARBA" id="ARBA00001946"/>
    </source>
</evidence>
<keyword evidence="8 19" id="KW-0169">Cobalamin biosynthesis</keyword>
<gene>
    <name evidence="20" type="primary">cobV</name>
    <name evidence="19" type="synonym">cobS</name>
    <name evidence="20" type="ORF">VVAX_02798</name>
</gene>
<evidence type="ECO:0000256" key="11">
    <source>
        <dbReference type="ARBA" id="ARBA00022842"/>
    </source>
</evidence>
<evidence type="ECO:0000256" key="5">
    <source>
        <dbReference type="ARBA" id="ARBA00013200"/>
    </source>
</evidence>
<comment type="subcellular location">
    <subcellularLocation>
        <location evidence="2 19">Cell membrane</location>
        <topology evidence="2 19">Multi-pass membrane protein</topology>
    </subcellularLocation>
</comment>
<keyword evidence="13 19" id="KW-0472">Membrane</keyword>
<feature type="transmembrane region" description="Helical" evidence="19">
    <location>
        <begin position="187"/>
        <end position="209"/>
    </location>
</feature>
<feature type="transmembrane region" description="Helical" evidence="19">
    <location>
        <begin position="147"/>
        <end position="166"/>
    </location>
</feature>
<organism evidence="20">
    <name type="scientific">Variovorax paradoxus</name>
    <dbReference type="NCBI Taxonomy" id="34073"/>
    <lineage>
        <taxon>Bacteria</taxon>
        <taxon>Pseudomonadati</taxon>
        <taxon>Pseudomonadota</taxon>
        <taxon>Betaproteobacteria</taxon>
        <taxon>Burkholderiales</taxon>
        <taxon>Comamonadaceae</taxon>
        <taxon>Variovorax</taxon>
    </lineage>
</organism>
<feature type="transmembrane region" description="Helical" evidence="19">
    <location>
        <begin position="66"/>
        <end position="87"/>
    </location>
</feature>
<comment type="cofactor">
    <cofactor evidence="1 19">
        <name>Mg(2+)</name>
        <dbReference type="ChEBI" id="CHEBI:18420"/>
    </cofactor>
</comment>
<evidence type="ECO:0000256" key="7">
    <source>
        <dbReference type="ARBA" id="ARBA00022475"/>
    </source>
</evidence>
<evidence type="ECO:0000256" key="18">
    <source>
        <dbReference type="ARBA" id="ARBA00049504"/>
    </source>
</evidence>
<keyword evidence="10 19" id="KW-0812">Transmembrane</keyword>
<comment type="catalytic activity">
    <reaction evidence="17 19">
        <text>alpha-ribazole + adenosylcob(III)inamide-GDP = adenosylcob(III)alamin + GMP + H(+)</text>
        <dbReference type="Rhea" id="RHEA:16049"/>
        <dbReference type="ChEBI" id="CHEBI:10329"/>
        <dbReference type="ChEBI" id="CHEBI:15378"/>
        <dbReference type="ChEBI" id="CHEBI:18408"/>
        <dbReference type="ChEBI" id="CHEBI:58115"/>
        <dbReference type="ChEBI" id="CHEBI:60487"/>
        <dbReference type="EC" id="2.7.8.26"/>
    </reaction>
</comment>
<dbReference type="HAMAP" id="MF_00719">
    <property type="entry name" value="CobS"/>
    <property type="match status" value="1"/>
</dbReference>
<dbReference type="AlphaFoldDB" id="A0A679J018"/>
<evidence type="ECO:0000256" key="2">
    <source>
        <dbReference type="ARBA" id="ARBA00004651"/>
    </source>
</evidence>
<evidence type="ECO:0000256" key="9">
    <source>
        <dbReference type="ARBA" id="ARBA00022679"/>
    </source>
</evidence>
<dbReference type="EC" id="2.7.8.26" evidence="5 19"/>
<sequence>MNGVRHFLIALQFFTRVPVTGPLAAWVGFSPQMLRASAAHLPGIGWLVGAVAALVFTGIGMGLPGVAGALVAAVLSTVVTVMMTGAFHEDGLADVADGLGGSAQRDRALEIMKDSRIGAFGAVALVLALGLKFALLAALAARGLQGAAVAIVGAHVLSRLMPLFLIRWLPYVGDSGASKAKPLADAITGGALLVALVWTLPAVALLLAAHDAVHVGAAVLAALIAAGWMARLFLRRLQGFTGDGLGATQQVCELAIYLALAWGA</sequence>
<evidence type="ECO:0000256" key="16">
    <source>
        <dbReference type="ARBA" id="ARBA00032853"/>
    </source>
</evidence>
<keyword evidence="7 19" id="KW-1003">Cell membrane</keyword>
<evidence type="ECO:0000256" key="15">
    <source>
        <dbReference type="ARBA" id="ARBA00032605"/>
    </source>
</evidence>
<feature type="transmembrane region" description="Helical" evidence="19">
    <location>
        <begin position="215"/>
        <end position="234"/>
    </location>
</feature>
<keyword evidence="11 19" id="KW-0460">Magnesium</keyword>
<dbReference type="Pfam" id="PF02654">
    <property type="entry name" value="CobS"/>
    <property type="match status" value="1"/>
</dbReference>
<protein>
    <recommendedName>
        <fullName evidence="6 19">Adenosylcobinamide-GDP ribazoletransferase</fullName>
        <ecNumber evidence="5 19">2.7.8.26</ecNumber>
    </recommendedName>
    <alternativeName>
        <fullName evidence="16 19">Cobalamin synthase</fullName>
    </alternativeName>
    <alternativeName>
        <fullName evidence="15 19">Cobalamin-5'-phosphate synthase</fullName>
    </alternativeName>
</protein>
<evidence type="ECO:0000256" key="4">
    <source>
        <dbReference type="ARBA" id="ARBA00010561"/>
    </source>
</evidence>
<proteinExistence type="inferred from homology"/>
<evidence type="ECO:0000256" key="17">
    <source>
        <dbReference type="ARBA" id="ARBA00048623"/>
    </source>
</evidence>
<evidence type="ECO:0000256" key="14">
    <source>
        <dbReference type="ARBA" id="ARBA00025228"/>
    </source>
</evidence>
<evidence type="ECO:0000313" key="20">
    <source>
        <dbReference type="EMBL" id="CAA2104500.1"/>
    </source>
</evidence>
<evidence type="ECO:0000256" key="10">
    <source>
        <dbReference type="ARBA" id="ARBA00022692"/>
    </source>
</evidence>
<keyword evidence="12 19" id="KW-1133">Transmembrane helix</keyword>
<feature type="transmembrane region" description="Helical" evidence="19">
    <location>
        <begin position="6"/>
        <end position="29"/>
    </location>
</feature>
<evidence type="ECO:0000256" key="19">
    <source>
        <dbReference type="HAMAP-Rule" id="MF_00719"/>
    </source>
</evidence>
<accession>A0A679J018</accession>
<feature type="transmembrane region" description="Helical" evidence="19">
    <location>
        <begin position="117"/>
        <end position="141"/>
    </location>
</feature>
<evidence type="ECO:0000256" key="3">
    <source>
        <dbReference type="ARBA" id="ARBA00004663"/>
    </source>
</evidence>
<dbReference type="GO" id="GO:0005886">
    <property type="term" value="C:plasma membrane"/>
    <property type="evidence" value="ECO:0007669"/>
    <property type="project" value="UniProtKB-SubCell"/>
</dbReference>
<comment type="similarity">
    <text evidence="4 19">Belongs to the CobS family.</text>
</comment>
<reference evidence="20" key="1">
    <citation type="submission" date="2019-12" db="EMBL/GenBank/DDBJ databases">
        <authorList>
            <person name="Cremers G."/>
        </authorList>
    </citation>
    <scope>NUCLEOTIDE SEQUENCE</scope>
    <source>
        <strain evidence="20">Vvax</strain>
    </source>
</reference>
<dbReference type="GO" id="GO:0051073">
    <property type="term" value="F:adenosylcobinamide-GDP ribazoletransferase activity"/>
    <property type="evidence" value="ECO:0007669"/>
    <property type="project" value="UniProtKB-UniRule"/>
</dbReference>
<evidence type="ECO:0000256" key="13">
    <source>
        <dbReference type="ARBA" id="ARBA00023136"/>
    </source>
</evidence>
<dbReference type="RefSeq" id="WP_339090415.1">
    <property type="nucleotide sequence ID" value="NZ_LR743507.1"/>
</dbReference>
<evidence type="ECO:0000256" key="12">
    <source>
        <dbReference type="ARBA" id="ARBA00022989"/>
    </source>
</evidence>
<comment type="pathway">
    <text evidence="3 19">Cofactor biosynthesis; adenosylcobalamin biosynthesis; adenosylcobalamin from cob(II)yrinate a,c-diamide: step 7/7.</text>
</comment>
<dbReference type="InterPro" id="IPR003805">
    <property type="entry name" value="CobS"/>
</dbReference>
<dbReference type="GO" id="GO:0009236">
    <property type="term" value="P:cobalamin biosynthetic process"/>
    <property type="evidence" value="ECO:0007669"/>
    <property type="project" value="UniProtKB-UniRule"/>
</dbReference>
<comment type="function">
    <text evidence="14 19">Joins adenosylcobinamide-GDP and alpha-ribazole to generate adenosylcobalamin (Ado-cobalamin). Also synthesizes adenosylcobalamin 5'-phosphate from adenosylcobinamide-GDP and alpha-ribazole 5'-phosphate.</text>
</comment>
<feature type="transmembrane region" description="Helical" evidence="19">
    <location>
        <begin position="41"/>
        <end position="60"/>
    </location>
</feature>
<evidence type="ECO:0000256" key="6">
    <source>
        <dbReference type="ARBA" id="ARBA00015850"/>
    </source>
</evidence>
<keyword evidence="9 19" id="KW-0808">Transferase</keyword>
<dbReference type="EMBL" id="LR743507">
    <property type="protein sequence ID" value="CAA2104500.1"/>
    <property type="molecule type" value="Genomic_DNA"/>
</dbReference>
<comment type="catalytic activity">
    <reaction evidence="18 19">
        <text>alpha-ribazole 5'-phosphate + adenosylcob(III)inamide-GDP = adenosylcob(III)alamin 5'-phosphate + GMP + H(+)</text>
        <dbReference type="Rhea" id="RHEA:23560"/>
        <dbReference type="ChEBI" id="CHEBI:15378"/>
        <dbReference type="ChEBI" id="CHEBI:57918"/>
        <dbReference type="ChEBI" id="CHEBI:58115"/>
        <dbReference type="ChEBI" id="CHEBI:60487"/>
        <dbReference type="ChEBI" id="CHEBI:60493"/>
        <dbReference type="EC" id="2.7.8.26"/>
    </reaction>
</comment>